<dbReference type="Proteomes" id="UP001057452">
    <property type="component" value="Chromosome 18"/>
</dbReference>
<feature type="non-terminal residue" evidence="1">
    <location>
        <position position="59"/>
    </location>
</feature>
<evidence type="ECO:0000313" key="2">
    <source>
        <dbReference type="Proteomes" id="UP001057452"/>
    </source>
</evidence>
<organism evidence="1 2">
    <name type="scientific">Chaenocephalus aceratus</name>
    <name type="common">Blackfin icefish</name>
    <name type="synonym">Chaenichthys aceratus</name>
    <dbReference type="NCBI Taxonomy" id="36190"/>
    <lineage>
        <taxon>Eukaryota</taxon>
        <taxon>Metazoa</taxon>
        <taxon>Chordata</taxon>
        <taxon>Craniata</taxon>
        <taxon>Vertebrata</taxon>
        <taxon>Euteleostomi</taxon>
        <taxon>Actinopterygii</taxon>
        <taxon>Neopterygii</taxon>
        <taxon>Teleostei</taxon>
        <taxon>Neoteleostei</taxon>
        <taxon>Acanthomorphata</taxon>
        <taxon>Eupercaria</taxon>
        <taxon>Perciformes</taxon>
        <taxon>Notothenioidei</taxon>
        <taxon>Channichthyidae</taxon>
        <taxon>Chaenocephalus</taxon>
    </lineage>
</organism>
<evidence type="ECO:0000313" key="1">
    <source>
        <dbReference type="EMBL" id="KAI4808545.1"/>
    </source>
</evidence>
<dbReference type="EMBL" id="CM043802">
    <property type="protein sequence ID" value="KAI4808545.1"/>
    <property type="molecule type" value="Genomic_DNA"/>
</dbReference>
<name>A0ACB9W795_CHAAC</name>
<proteinExistence type="predicted"/>
<keyword evidence="2" id="KW-1185">Reference proteome</keyword>
<feature type="non-terminal residue" evidence="1">
    <location>
        <position position="1"/>
    </location>
</feature>
<sequence length="59" mass="6111">ALLHPYRQPLPHETAEPANTVSLPHPPPPSHEQVSVVLAGVCPSVPTDAQPSLAPAPPP</sequence>
<accession>A0ACB9W795</accession>
<gene>
    <name evidence="1" type="ORF">KUCAC02_000602</name>
</gene>
<comment type="caution">
    <text evidence="1">The sequence shown here is derived from an EMBL/GenBank/DDBJ whole genome shotgun (WGS) entry which is preliminary data.</text>
</comment>
<reference evidence="1" key="1">
    <citation type="submission" date="2022-05" db="EMBL/GenBank/DDBJ databases">
        <title>Chromosome-level genome of Chaenocephalus aceratus.</title>
        <authorList>
            <person name="Park H."/>
        </authorList>
    </citation>
    <scope>NUCLEOTIDE SEQUENCE</scope>
    <source>
        <strain evidence="1">KU_202001</strain>
    </source>
</reference>
<protein>
    <submittedName>
        <fullName evidence="1">Uncharacterized protein</fullName>
    </submittedName>
</protein>